<comment type="caution">
    <text evidence="1">The sequence shown here is derived from an EMBL/GenBank/DDBJ whole genome shotgun (WGS) entry which is preliminary data.</text>
</comment>
<dbReference type="AlphaFoldDB" id="X0S7X5"/>
<feature type="non-terminal residue" evidence="1">
    <location>
        <position position="1"/>
    </location>
</feature>
<organism evidence="1">
    <name type="scientific">marine sediment metagenome</name>
    <dbReference type="NCBI Taxonomy" id="412755"/>
    <lineage>
        <taxon>unclassified sequences</taxon>
        <taxon>metagenomes</taxon>
        <taxon>ecological metagenomes</taxon>
    </lineage>
</organism>
<sequence>IDALMYVEAAEEAFRKGYKRCEMSMILEDNVMMNRIIQRIGGEIYKTYRIYEMVF</sequence>
<protein>
    <recommendedName>
        <fullName evidence="2">N-acetyltransferase domain-containing protein</fullName>
    </recommendedName>
</protein>
<name>X0S7X5_9ZZZZ</name>
<evidence type="ECO:0000313" key="1">
    <source>
        <dbReference type="EMBL" id="GAF71321.1"/>
    </source>
</evidence>
<dbReference type="EMBL" id="BARS01005305">
    <property type="protein sequence ID" value="GAF71321.1"/>
    <property type="molecule type" value="Genomic_DNA"/>
</dbReference>
<accession>X0S7X5</accession>
<proteinExistence type="predicted"/>
<reference evidence="1" key="1">
    <citation type="journal article" date="2014" name="Front. Microbiol.">
        <title>High frequency of phylogenetically diverse reductive dehalogenase-homologous genes in deep subseafloor sedimentary metagenomes.</title>
        <authorList>
            <person name="Kawai M."/>
            <person name="Futagami T."/>
            <person name="Toyoda A."/>
            <person name="Takaki Y."/>
            <person name="Nishi S."/>
            <person name="Hori S."/>
            <person name="Arai W."/>
            <person name="Tsubouchi T."/>
            <person name="Morono Y."/>
            <person name="Uchiyama I."/>
            <person name="Ito T."/>
            <person name="Fujiyama A."/>
            <person name="Inagaki F."/>
            <person name="Takami H."/>
        </authorList>
    </citation>
    <scope>NUCLEOTIDE SEQUENCE</scope>
    <source>
        <strain evidence="1">Expedition CK06-06</strain>
    </source>
</reference>
<gene>
    <name evidence="1" type="ORF">S01H1_10391</name>
</gene>
<evidence type="ECO:0008006" key="2">
    <source>
        <dbReference type="Google" id="ProtNLM"/>
    </source>
</evidence>